<organism evidence="2 3">
    <name type="scientific">Synaphobranchus kaupii</name>
    <name type="common">Kaup's arrowtooth eel</name>
    <dbReference type="NCBI Taxonomy" id="118154"/>
    <lineage>
        <taxon>Eukaryota</taxon>
        <taxon>Metazoa</taxon>
        <taxon>Chordata</taxon>
        <taxon>Craniata</taxon>
        <taxon>Vertebrata</taxon>
        <taxon>Euteleostomi</taxon>
        <taxon>Actinopterygii</taxon>
        <taxon>Neopterygii</taxon>
        <taxon>Teleostei</taxon>
        <taxon>Anguilliformes</taxon>
        <taxon>Synaphobranchidae</taxon>
        <taxon>Synaphobranchus</taxon>
    </lineage>
</organism>
<reference evidence="2" key="1">
    <citation type="journal article" date="2023" name="Science">
        <title>Genome structures resolve the early diversification of teleost fishes.</title>
        <authorList>
            <person name="Parey E."/>
            <person name="Louis A."/>
            <person name="Montfort J."/>
            <person name="Bouchez O."/>
            <person name="Roques C."/>
            <person name="Iampietro C."/>
            <person name="Lluch J."/>
            <person name="Castinel A."/>
            <person name="Donnadieu C."/>
            <person name="Desvignes T."/>
            <person name="Floi Bucao C."/>
            <person name="Jouanno E."/>
            <person name="Wen M."/>
            <person name="Mejri S."/>
            <person name="Dirks R."/>
            <person name="Jansen H."/>
            <person name="Henkel C."/>
            <person name="Chen W.J."/>
            <person name="Zahm M."/>
            <person name="Cabau C."/>
            <person name="Klopp C."/>
            <person name="Thompson A.W."/>
            <person name="Robinson-Rechavi M."/>
            <person name="Braasch I."/>
            <person name="Lecointre G."/>
            <person name="Bobe J."/>
            <person name="Postlethwait J.H."/>
            <person name="Berthelot C."/>
            <person name="Roest Crollius H."/>
            <person name="Guiguen Y."/>
        </authorList>
    </citation>
    <scope>NUCLEOTIDE SEQUENCE</scope>
    <source>
        <strain evidence="2">WJC10195</strain>
    </source>
</reference>
<evidence type="ECO:0000256" key="1">
    <source>
        <dbReference type="SAM" id="MobiDB-lite"/>
    </source>
</evidence>
<gene>
    <name evidence="2" type="ORF">SKAU_G00281280</name>
</gene>
<dbReference type="EMBL" id="JAINUF010000011">
    <property type="protein sequence ID" value="KAJ8346727.1"/>
    <property type="molecule type" value="Genomic_DNA"/>
</dbReference>
<protein>
    <recommendedName>
        <fullName evidence="4">MULE transposase domain-containing protein</fullName>
    </recommendedName>
</protein>
<feature type="compositionally biased region" description="Polar residues" evidence="1">
    <location>
        <begin position="135"/>
        <end position="146"/>
    </location>
</feature>
<comment type="caution">
    <text evidence="2">The sequence shown here is derived from an EMBL/GenBank/DDBJ whole genome shotgun (WGS) entry which is preliminary data.</text>
</comment>
<evidence type="ECO:0000313" key="3">
    <source>
        <dbReference type="Proteomes" id="UP001152622"/>
    </source>
</evidence>
<evidence type="ECO:0000313" key="2">
    <source>
        <dbReference type="EMBL" id="KAJ8346727.1"/>
    </source>
</evidence>
<evidence type="ECO:0008006" key="4">
    <source>
        <dbReference type="Google" id="ProtNLM"/>
    </source>
</evidence>
<accession>A0A9Q1EX54</accession>
<sequence length="232" mass="26098">MRHFSYKYCTLPELTSKRIVTCTDREAAIENAIEKVLPTVPIVNCWNHLMQNVKHTVRGCGGTKEDVEVYQAHLNQLLSCISLTQYHTVKQDISSMCLRGKRRSGLKGPTEEQLKVVVPAPDSKLGIQNQNILADSSATNGHQPTHPSKDLKNTDEDINDVLADTRASSDQQQDTQEDTETMLNDPETSKKKFQNEAIQLWGGECSNDIVAVMDTQGNMVLRQEEFLYFETT</sequence>
<dbReference type="AlphaFoldDB" id="A0A9Q1EX54"/>
<keyword evidence="3" id="KW-1185">Reference proteome</keyword>
<feature type="region of interest" description="Disordered" evidence="1">
    <location>
        <begin position="135"/>
        <end position="191"/>
    </location>
</feature>
<name>A0A9Q1EX54_SYNKA</name>
<proteinExistence type="predicted"/>
<dbReference type="Proteomes" id="UP001152622">
    <property type="component" value="Chromosome 11"/>
</dbReference>